<feature type="compositionally biased region" description="Low complexity" evidence="1">
    <location>
        <begin position="439"/>
        <end position="453"/>
    </location>
</feature>
<feature type="compositionally biased region" description="Basic and acidic residues" evidence="1">
    <location>
        <begin position="511"/>
        <end position="522"/>
    </location>
</feature>
<dbReference type="SUPFAM" id="SSF51197">
    <property type="entry name" value="Clavaminate synthase-like"/>
    <property type="match status" value="1"/>
</dbReference>
<evidence type="ECO:0000256" key="1">
    <source>
        <dbReference type="SAM" id="MobiDB-lite"/>
    </source>
</evidence>
<dbReference type="GO" id="GO:0005634">
    <property type="term" value="C:nucleus"/>
    <property type="evidence" value="ECO:0007669"/>
    <property type="project" value="TreeGrafter"/>
</dbReference>
<feature type="compositionally biased region" description="Low complexity" evidence="1">
    <location>
        <begin position="373"/>
        <end position="382"/>
    </location>
</feature>
<feature type="compositionally biased region" description="Low complexity" evidence="1">
    <location>
        <begin position="465"/>
        <end position="487"/>
    </location>
</feature>
<feature type="region of interest" description="Disordered" evidence="1">
    <location>
        <begin position="148"/>
        <end position="172"/>
    </location>
</feature>
<feature type="region of interest" description="Disordered" evidence="1">
    <location>
        <begin position="345"/>
        <end position="562"/>
    </location>
</feature>
<dbReference type="PANTHER" id="PTHR10694">
    <property type="entry name" value="LYSINE-SPECIFIC DEMETHYLASE"/>
    <property type="match status" value="1"/>
</dbReference>
<dbReference type="PROSITE" id="PS51184">
    <property type="entry name" value="JMJC"/>
    <property type="match status" value="1"/>
</dbReference>
<feature type="domain" description="JmjC" evidence="2">
    <location>
        <begin position="701"/>
        <end position="869"/>
    </location>
</feature>
<dbReference type="SMART" id="SM00558">
    <property type="entry name" value="JmjC"/>
    <property type="match status" value="1"/>
</dbReference>
<sequence>MDCTLILRVGLSPPAGWIPIESRAHAGRGRGSTHLLTTSHGGPRFVMCGGGRWAGVSDARAGSAAAAIEESEVWGWGGFQRTSPGSPPGRAGEEAATSGVRRSGQRLLVPTARTDDVNDRTQPEGGSWRGRGGLRCLPLVGYQRDIRPAAAAPRGTASRSSRLATKFDDDDDNDDVVAVTASLAASPIRQRERGGPLSPAASQRPGRHVTQKPCNRSTNGQTPCSDPRRSFCSPALVQHGGFVAFAARCVSLCCRATCSGAEFSSSTASATCVANGDAAMDSQPGASHDMDLPRSAHLTTSSPRDTLESAAMDAPVPADATLAQSAALVPNGEAAVAARQTPAALSDVGASGDGGPVTVVDAGASSETDTSIVAAQVSQSASDRPTSPVPDRDSESWVAPPAALQTPAAGTPAAGDAALATHPGAYPLSCLPPPPQPQLQPQQQPQSQLQVQPQPNPTSISSARTLSTPSDTPPSASTPTKSTPAASEQKHHETAVSMGVVASKPAGIEPSRADHDRDERDTAQAVVPQCPSPAAPTAGSPASDCGAHGGLVTPPEQEPVASDDNFHIEYDYDDVQGHRILRLKPTTAQWDDFPAVLAYARKLGAQGDGCFKVIIPESLCEPPPEKATKAVPANAYRVKQIRKTTFWQVSTVPSDGEFSSSNTGPEFTGSVDAAFKSLRRLFRTNKDRQMRNVRYRVDVPAWTPKQRLEAGVPERSPLHPLKGDKLDHTKAVIPGIHTPYVYESGPYFGATFQIHAEDFRLASLNHLYKGRKIWIVIPSTAVDVAEKALGRGTGCSQFMRHRAEFFFPDKLDKLGIPYRLVDQRPGETIVILPDAYHEGFSTGYTIAEAKNYADASWNTNTYQPCDATCKLVTAIPAAFMRPLEEGEARLDLCGAYGDDGKLKPLEIPQKRPHDALDDGVDAIAVAPFVSKSMQAVALGEPDLKRVKV</sequence>
<dbReference type="GO" id="GO:0000785">
    <property type="term" value="C:chromatin"/>
    <property type="evidence" value="ECO:0007669"/>
    <property type="project" value="TreeGrafter"/>
</dbReference>
<dbReference type="PANTHER" id="PTHR10694:SF7">
    <property type="entry name" value="[HISTONE H3]-TRIMETHYL-L-LYSINE(9) DEMETHYLASE"/>
    <property type="match status" value="1"/>
</dbReference>
<reference evidence="3 4" key="1">
    <citation type="journal article" date="2016" name="Front. Microbiol.">
        <title>Genome and transcriptome sequences reveal the specific parasitism of the nematophagous Purpureocillium lilacinum 36-1.</title>
        <authorList>
            <person name="Xie J."/>
            <person name="Li S."/>
            <person name="Mo C."/>
            <person name="Xiao X."/>
            <person name="Peng D."/>
            <person name="Wang G."/>
            <person name="Xiao Y."/>
        </authorList>
    </citation>
    <scope>NUCLEOTIDE SEQUENCE [LARGE SCALE GENOMIC DNA]</scope>
    <source>
        <strain evidence="3 4">36-1</strain>
    </source>
</reference>
<evidence type="ECO:0000313" key="3">
    <source>
        <dbReference type="EMBL" id="PWI73276.1"/>
    </source>
</evidence>
<feature type="region of interest" description="Disordered" evidence="1">
    <location>
        <begin position="184"/>
        <end position="228"/>
    </location>
</feature>
<dbReference type="Pfam" id="PF02373">
    <property type="entry name" value="JmjC"/>
    <property type="match status" value="1"/>
</dbReference>
<dbReference type="AlphaFoldDB" id="A0A2U3EFI4"/>
<dbReference type="Gene3D" id="2.60.120.650">
    <property type="entry name" value="Cupin"/>
    <property type="match status" value="1"/>
</dbReference>
<dbReference type="InterPro" id="IPR003347">
    <property type="entry name" value="JmjC_dom"/>
</dbReference>
<evidence type="ECO:0000259" key="2">
    <source>
        <dbReference type="PROSITE" id="PS51184"/>
    </source>
</evidence>
<dbReference type="GO" id="GO:0051864">
    <property type="term" value="F:histone H3K36 demethylase activity"/>
    <property type="evidence" value="ECO:0007669"/>
    <property type="project" value="TreeGrafter"/>
</dbReference>
<dbReference type="GO" id="GO:0032454">
    <property type="term" value="F:histone H3K9 demethylase activity"/>
    <property type="evidence" value="ECO:0007669"/>
    <property type="project" value="TreeGrafter"/>
</dbReference>
<accession>A0A2U3EFI4</accession>
<dbReference type="Proteomes" id="UP000245956">
    <property type="component" value="Unassembled WGS sequence"/>
</dbReference>
<evidence type="ECO:0000313" key="4">
    <source>
        <dbReference type="Proteomes" id="UP000245956"/>
    </source>
</evidence>
<dbReference type="GO" id="GO:0010468">
    <property type="term" value="P:regulation of gene expression"/>
    <property type="evidence" value="ECO:0007669"/>
    <property type="project" value="TreeGrafter"/>
</dbReference>
<gene>
    <name evidence="3" type="ORF">PCL_10291</name>
</gene>
<feature type="region of interest" description="Disordered" evidence="1">
    <location>
        <begin position="283"/>
        <end position="311"/>
    </location>
</feature>
<dbReference type="EMBL" id="LCWV01000005">
    <property type="protein sequence ID" value="PWI73276.1"/>
    <property type="molecule type" value="Genomic_DNA"/>
</dbReference>
<proteinExistence type="predicted"/>
<name>A0A2U3EFI4_PURLI</name>
<feature type="region of interest" description="Disordered" evidence="1">
    <location>
        <begin position="77"/>
        <end position="103"/>
    </location>
</feature>
<comment type="caution">
    <text evidence="3">The sequence shown here is derived from an EMBL/GenBank/DDBJ whole genome shotgun (WGS) entry which is preliminary data.</text>
</comment>
<feature type="compositionally biased region" description="Polar residues" evidence="1">
    <location>
        <begin position="212"/>
        <end position="224"/>
    </location>
</feature>
<feature type="compositionally biased region" description="Low complexity" evidence="1">
    <location>
        <begin position="399"/>
        <end position="429"/>
    </location>
</feature>
<organism evidence="3 4">
    <name type="scientific">Purpureocillium lilacinum</name>
    <name type="common">Paecilomyces lilacinus</name>
    <dbReference type="NCBI Taxonomy" id="33203"/>
    <lineage>
        <taxon>Eukaryota</taxon>
        <taxon>Fungi</taxon>
        <taxon>Dikarya</taxon>
        <taxon>Ascomycota</taxon>
        <taxon>Pezizomycotina</taxon>
        <taxon>Sordariomycetes</taxon>
        <taxon>Hypocreomycetidae</taxon>
        <taxon>Hypocreales</taxon>
        <taxon>Ophiocordycipitaceae</taxon>
        <taxon>Purpureocillium</taxon>
    </lineage>
</organism>
<protein>
    <submittedName>
        <fullName evidence="3">Putative jumonji domain containing 2D</fullName>
    </submittedName>
</protein>